<gene>
    <name evidence="4" type="ORF">GGD50_005985</name>
</gene>
<dbReference type="SUPFAM" id="SSF46689">
    <property type="entry name" value="Homeodomain-like"/>
    <property type="match status" value="1"/>
</dbReference>
<dbReference type="InterPro" id="IPR036271">
    <property type="entry name" value="Tet_transcr_reg_TetR-rel_C_sf"/>
</dbReference>
<proteinExistence type="predicted"/>
<keyword evidence="5" id="KW-1185">Reference proteome</keyword>
<dbReference type="Pfam" id="PF00440">
    <property type="entry name" value="TetR_N"/>
    <property type="match status" value="1"/>
</dbReference>
<evidence type="ECO:0000259" key="3">
    <source>
        <dbReference type="PROSITE" id="PS50977"/>
    </source>
</evidence>
<dbReference type="GO" id="GO:0003700">
    <property type="term" value="F:DNA-binding transcription factor activity"/>
    <property type="evidence" value="ECO:0007669"/>
    <property type="project" value="TreeGrafter"/>
</dbReference>
<feature type="DNA-binding region" description="H-T-H motif" evidence="2">
    <location>
        <begin position="72"/>
        <end position="91"/>
    </location>
</feature>
<keyword evidence="1 2" id="KW-0238">DNA-binding</keyword>
<feature type="domain" description="HTH tetR-type" evidence="3">
    <location>
        <begin position="49"/>
        <end position="109"/>
    </location>
</feature>
<evidence type="ECO:0000256" key="1">
    <source>
        <dbReference type="ARBA" id="ARBA00023125"/>
    </source>
</evidence>
<dbReference type="EMBL" id="JACHBI010000019">
    <property type="protein sequence ID" value="MBB5577333.1"/>
    <property type="molecule type" value="Genomic_DNA"/>
</dbReference>
<dbReference type="InterPro" id="IPR001647">
    <property type="entry name" value="HTH_TetR"/>
</dbReference>
<dbReference type="InterPro" id="IPR009057">
    <property type="entry name" value="Homeodomain-like_sf"/>
</dbReference>
<comment type="caution">
    <text evidence="4">The sequence shown here is derived from an EMBL/GenBank/DDBJ whole genome shotgun (WGS) entry which is preliminary data.</text>
</comment>
<name>A0A7W8XXE8_9HYPH</name>
<reference evidence="4 5" key="1">
    <citation type="submission" date="2020-08" db="EMBL/GenBank/DDBJ databases">
        <title>Genomic Encyclopedia of Type Strains, Phase IV (KMG-V): Genome sequencing to study the core and pangenomes of soil and plant-associated prokaryotes.</title>
        <authorList>
            <person name="Whitman W."/>
        </authorList>
    </citation>
    <scope>NUCLEOTIDE SEQUENCE [LARGE SCALE GENOMIC DNA]</scope>
    <source>
        <strain evidence="4 5">SEMIA 4064</strain>
    </source>
</reference>
<dbReference type="PROSITE" id="PS50977">
    <property type="entry name" value="HTH_TETR_2"/>
    <property type="match status" value="1"/>
</dbReference>
<sequence>MKAVKQVPREEPVDDDINIEDSDGLDIYRLRDLLGIDSERFGLREQNKVEKLERIFLAARRQFADVGYDATTLRDVAKEARVALGTLSSYAETKSELVLLVFNAGMPSLIAKCREEAKKEGNLLDALTGYFRPAYTAYAKEPGLFRVLLRENVFHTNSLHAREFHRVRGETLNDVKVMIVQARERGEIRPYMDATLSARTIFLLMFAAVRIWISTDQPDVEAGLSELKSMIALLLDGMRGATA</sequence>
<dbReference type="RefSeq" id="WP_183940649.1">
    <property type="nucleotide sequence ID" value="NZ_JACHBI010000019.1"/>
</dbReference>
<dbReference type="AlphaFoldDB" id="A0A7W8XXE8"/>
<dbReference type="GO" id="GO:0000976">
    <property type="term" value="F:transcription cis-regulatory region binding"/>
    <property type="evidence" value="ECO:0007669"/>
    <property type="project" value="TreeGrafter"/>
</dbReference>
<evidence type="ECO:0000256" key="2">
    <source>
        <dbReference type="PROSITE-ProRule" id="PRU00335"/>
    </source>
</evidence>
<dbReference type="PANTHER" id="PTHR30055:SF226">
    <property type="entry name" value="HTH-TYPE TRANSCRIPTIONAL REGULATOR PKSA"/>
    <property type="match status" value="1"/>
</dbReference>
<protein>
    <submittedName>
        <fullName evidence="4">AcrR family transcriptional regulator</fullName>
    </submittedName>
</protein>
<dbReference type="Proteomes" id="UP000549882">
    <property type="component" value="Unassembled WGS sequence"/>
</dbReference>
<dbReference type="Gene3D" id="1.10.357.10">
    <property type="entry name" value="Tetracycline Repressor, domain 2"/>
    <property type="match status" value="1"/>
</dbReference>
<dbReference type="PANTHER" id="PTHR30055">
    <property type="entry name" value="HTH-TYPE TRANSCRIPTIONAL REGULATOR RUTR"/>
    <property type="match status" value="1"/>
</dbReference>
<dbReference type="InterPro" id="IPR050109">
    <property type="entry name" value="HTH-type_TetR-like_transc_reg"/>
</dbReference>
<evidence type="ECO:0000313" key="5">
    <source>
        <dbReference type="Proteomes" id="UP000549882"/>
    </source>
</evidence>
<accession>A0A7W8XXE8</accession>
<dbReference type="SUPFAM" id="SSF48498">
    <property type="entry name" value="Tetracyclin repressor-like, C-terminal domain"/>
    <property type="match status" value="1"/>
</dbReference>
<evidence type="ECO:0000313" key="4">
    <source>
        <dbReference type="EMBL" id="MBB5577333.1"/>
    </source>
</evidence>
<organism evidence="4 5">
    <name type="scientific">Rhizobium paranaense</name>
    <dbReference type="NCBI Taxonomy" id="1650438"/>
    <lineage>
        <taxon>Bacteria</taxon>
        <taxon>Pseudomonadati</taxon>
        <taxon>Pseudomonadota</taxon>
        <taxon>Alphaproteobacteria</taxon>
        <taxon>Hyphomicrobiales</taxon>
        <taxon>Rhizobiaceae</taxon>
        <taxon>Rhizobium/Agrobacterium group</taxon>
        <taxon>Rhizobium</taxon>
    </lineage>
</organism>